<proteinExistence type="predicted"/>
<dbReference type="Proteomes" id="UP000694558">
    <property type="component" value="Chromosome 7"/>
</dbReference>
<dbReference type="Ensembl" id="ENSSMAT00000064833.1">
    <property type="protein sequence ID" value="ENSSMAP00000041714.1"/>
    <property type="gene ID" value="ENSSMAG00000034275.1"/>
</dbReference>
<evidence type="ECO:0000313" key="2">
    <source>
        <dbReference type="Proteomes" id="UP000694558"/>
    </source>
</evidence>
<reference evidence="1" key="1">
    <citation type="submission" date="2023-05" db="EMBL/GenBank/DDBJ databases">
        <title>High-quality long-read genome of Scophthalmus maximus.</title>
        <authorList>
            <person name="Lien S."/>
            <person name="Martinez P."/>
        </authorList>
    </citation>
    <scope>NUCLEOTIDE SEQUENCE [LARGE SCALE GENOMIC DNA]</scope>
</reference>
<evidence type="ECO:0000313" key="1">
    <source>
        <dbReference type="Ensembl" id="ENSSMAP00000041714.1"/>
    </source>
</evidence>
<organism evidence="1 2">
    <name type="scientific">Scophthalmus maximus</name>
    <name type="common">Turbot</name>
    <name type="synonym">Psetta maxima</name>
    <dbReference type="NCBI Taxonomy" id="52904"/>
    <lineage>
        <taxon>Eukaryota</taxon>
        <taxon>Metazoa</taxon>
        <taxon>Chordata</taxon>
        <taxon>Craniata</taxon>
        <taxon>Vertebrata</taxon>
        <taxon>Euteleostomi</taxon>
        <taxon>Actinopterygii</taxon>
        <taxon>Neopterygii</taxon>
        <taxon>Teleostei</taxon>
        <taxon>Neoteleostei</taxon>
        <taxon>Acanthomorphata</taxon>
        <taxon>Carangaria</taxon>
        <taxon>Pleuronectiformes</taxon>
        <taxon>Pleuronectoidei</taxon>
        <taxon>Scophthalmidae</taxon>
        <taxon>Scophthalmus</taxon>
    </lineage>
</organism>
<protein>
    <submittedName>
        <fullName evidence="1">Uncharacterized protein</fullName>
    </submittedName>
</protein>
<sequence length="94" mass="10647">SLHKWFFDILASLLLQTNDEMMESSFLKVGSVVLGCDMNNVMSSAKSDRWWSLQASTSMHRLNRCGEQEQPCLTPFCKLNGCDISQLVIMEAWG</sequence>
<name>A0A8D3C356_SCOMX</name>
<dbReference type="AlphaFoldDB" id="A0A8D3C356"/>
<accession>A0A8D3C356</accession>
<reference evidence="1" key="2">
    <citation type="submission" date="2025-08" db="UniProtKB">
        <authorList>
            <consortium name="Ensembl"/>
        </authorList>
    </citation>
    <scope>IDENTIFICATION</scope>
</reference>